<evidence type="ECO:0000313" key="12">
    <source>
        <dbReference type="EMBL" id="MZR23275.1"/>
    </source>
</evidence>
<protein>
    <recommendedName>
        <fullName evidence="4">Parvulin-like PPIase</fullName>
        <ecNumber evidence="3">5.2.1.8</ecNumber>
    </recommendedName>
    <alternativeName>
        <fullName evidence="6">Peptidyl-prolyl cis-trans isomerase plp</fullName>
    </alternativeName>
    <alternativeName>
        <fullName evidence="7">Rotamase plp</fullName>
    </alternativeName>
</protein>
<evidence type="ECO:0000256" key="9">
    <source>
        <dbReference type="SAM" id="MobiDB-lite"/>
    </source>
</evidence>
<dbReference type="InterPro" id="IPR023058">
    <property type="entry name" value="PPIase_PpiC_CS"/>
</dbReference>
<keyword evidence="10" id="KW-0812">Transmembrane</keyword>
<keyword evidence="13" id="KW-1185">Reference proteome</keyword>
<evidence type="ECO:0000313" key="13">
    <source>
        <dbReference type="Proteomes" id="UP000445696"/>
    </source>
</evidence>
<keyword evidence="10" id="KW-1133">Transmembrane helix</keyword>
<dbReference type="Gene3D" id="1.10.8.1040">
    <property type="match status" value="1"/>
</dbReference>
<comment type="caution">
    <text evidence="12">The sequence shown here is derived from an EMBL/GenBank/DDBJ whole genome shotgun (WGS) entry which is preliminary data.</text>
</comment>
<dbReference type="Gene3D" id="3.10.50.40">
    <property type="match status" value="1"/>
</dbReference>
<dbReference type="SUPFAM" id="SSF109998">
    <property type="entry name" value="Triger factor/SurA peptide-binding domain-like"/>
    <property type="match status" value="1"/>
</dbReference>
<comment type="similarity">
    <text evidence="2">Belongs to the PpiC/parvulin rotamase family.</text>
</comment>
<evidence type="ECO:0000256" key="5">
    <source>
        <dbReference type="ARBA" id="ARBA00023110"/>
    </source>
</evidence>
<evidence type="ECO:0000256" key="4">
    <source>
        <dbReference type="ARBA" id="ARBA00018370"/>
    </source>
</evidence>
<dbReference type="InterPro" id="IPR027304">
    <property type="entry name" value="Trigger_fact/SurA_dom_sf"/>
</dbReference>
<dbReference type="EMBL" id="WTVA01000015">
    <property type="protein sequence ID" value="MZR23275.1"/>
    <property type="molecule type" value="Genomic_DNA"/>
</dbReference>
<dbReference type="InterPro" id="IPR050245">
    <property type="entry name" value="PrsA_foldase"/>
</dbReference>
<dbReference type="PANTHER" id="PTHR47245:SF2">
    <property type="entry name" value="PEPTIDYL-PROLYL CIS-TRANS ISOMERASE HP_0175-RELATED"/>
    <property type="match status" value="1"/>
</dbReference>
<dbReference type="SUPFAM" id="SSF54534">
    <property type="entry name" value="FKBP-like"/>
    <property type="match status" value="1"/>
</dbReference>
<evidence type="ECO:0000256" key="2">
    <source>
        <dbReference type="ARBA" id="ARBA00007656"/>
    </source>
</evidence>
<keyword evidence="10" id="KW-0472">Membrane</keyword>
<evidence type="ECO:0000256" key="8">
    <source>
        <dbReference type="PROSITE-ProRule" id="PRU00278"/>
    </source>
</evidence>
<dbReference type="PROSITE" id="PS50198">
    <property type="entry name" value="PPIC_PPIASE_2"/>
    <property type="match status" value="1"/>
</dbReference>
<dbReference type="PANTHER" id="PTHR47245">
    <property type="entry name" value="PEPTIDYLPROLYL ISOMERASE"/>
    <property type="match status" value="1"/>
</dbReference>
<dbReference type="InterPro" id="IPR046357">
    <property type="entry name" value="PPIase_dom_sf"/>
</dbReference>
<dbReference type="Proteomes" id="UP000445696">
    <property type="component" value="Unassembled WGS sequence"/>
</dbReference>
<keyword evidence="8 12" id="KW-0413">Isomerase</keyword>
<proteinExistence type="inferred from homology"/>
<evidence type="ECO:0000256" key="6">
    <source>
        <dbReference type="ARBA" id="ARBA00030642"/>
    </source>
</evidence>
<dbReference type="OrthoDB" id="14196at2"/>
<reference evidence="12 13" key="1">
    <citation type="journal article" date="2014" name="Int. J. Syst. Evol. Microbiol.">
        <title>Sneathiella chungangensis sp. nov., isolated from a marine sand, and emended description of the genus Sneathiella.</title>
        <authorList>
            <person name="Siamphan C."/>
            <person name="Kim H."/>
            <person name="Lee J.S."/>
            <person name="Kim W."/>
        </authorList>
    </citation>
    <scope>NUCLEOTIDE SEQUENCE [LARGE SCALE GENOMIC DNA]</scope>
    <source>
        <strain evidence="12 13">KCTC 32476</strain>
    </source>
</reference>
<dbReference type="PROSITE" id="PS01096">
    <property type="entry name" value="PPIC_PPIASE_1"/>
    <property type="match status" value="1"/>
</dbReference>
<accession>A0A845MHW6</accession>
<keyword evidence="5 8" id="KW-0697">Rotamase</keyword>
<evidence type="ECO:0000256" key="10">
    <source>
        <dbReference type="SAM" id="Phobius"/>
    </source>
</evidence>
<evidence type="ECO:0000256" key="1">
    <source>
        <dbReference type="ARBA" id="ARBA00000971"/>
    </source>
</evidence>
<dbReference type="InterPro" id="IPR000297">
    <property type="entry name" value="PPIase_PpiC"/>
</dbReference>
<organism evidence="12 13">
    <name type="scientific">Sneathiella chungangensis</name>
    <dbReference type="NCBI Taxonomy" id="1418234"/>
    <lineage>
        <taxon>Bacteria</taxon>
        <taxon>Pseudomonadati</taxon>
        <taxon>Pseudomonadota</taxon>
        <taxon>Alphaproteobacteria</taxon>
        <taxon>Sneathiellales</taxon>
        <taxon>Sneathiellaceae</taxon>
        <taxon>Sneathiella</taxon>
    </lineage>
</organism>
<dbReference type="RefSeq" id="WP_161339756.1">
    <property type="nucleotide sequence ID" value="NZ_JBHSDG010000003.1"/>
</dbReference>
<name>A0A845MHW6_9PROT</name>
<dbReference type="Pfam" id="PF13616">
    <property type="entry name" value="Rotamase_3"/>
    <property type="match status" value="1"/>
</dbReference>
<comment type="catalytic activity">
    <reaction evidence="1">
        <text>[protein]-peptidylproline (omega=180) = [protein]-peptidylproline (omega=0)</text>
        <dbReference type="Rhea" id="RHEA:16237"/>
        <dbReference type="Rhea" id="RHEA-COMP:10747"/>
        <dbReference type="Rhea" id="RHEA-COMP:10748"/>
        <dbReference type="ChEBI" id="CHEBI:83833"/>
        <dbReference type="ChEBI" id="CHEBI:83834"/>
        <dbReference type="EC" id="5.2.1.8"/>
    </reaction>
</comment>
<sequence length="322" mass="35692">MKSLHYFSLAVIAVLCLAIGYYVGSQGASMSGMDLVASDSEMKEEGERTAEAEGEILATVNGKNITEANVAQLYASLPPQYRQAPMAFIKDQLLQQLISMEVISQAAAKENLDTHEEFKDRLDTVRTQLMQEFFIKAKIDELVTNELLQQEYDKSVADFTPQEELHARHILLKTEQEANDIIKLLDDGGDFAELAKEYSTGPSGPNGGDLGFFSKERMVPEFANAAFDLKDGEYSKTPVQTQFGYHVIKAEERRNTAPPTFEEKRAELHSAVSNSVIDKLIEELKADAEIILMTPAEEKKAEEAAKDGAAEEGAKTEETKKE</sequence>
<feature type="domain" description="PpiC" evidence="11">
    <location>
        <begin position="162"/>
        <end position="252"/>
    </location>
</feature>
<evidence type="ECO:0000256" key="7">
    <source>
        <dbReference type="ARBA" id="ARBA00031484"/>
    </source>
</evidence>
<feature type="region of interest" description="Disordered" evidence="9">
    <location>
        <begin position="298"/>
        <end position="322"/>
    </location>
</feature>
<dbReference type="GO" id="GO:0003755">
    <property type="term" value="F:peptidyl-prolyl cis-trans isomerase activity"/>
    <property type="evidence" value="ECO:0007669"/>
    <property type="project" value="UniProtKB-KW"/>
</dbReference>
<gene>
    <name evidence="12" type="ORF">GQF03_13135</name>
</gene>
<dbReference type="AlphaFoldDB" id="A0A845MHW6"/>
<feature type="transmembrane region" description="Helical" evidence="10">
    <location>
        <begin position="6"/>
        <end position="24"/>
    </location>
</feature>
<evidence type="ECO:0000256" key="3">
    <source>
        <dbReference type="ARBA" id="ARBA00013194"/>
    </source>
</evidence>
<dbReference type="EC" id="5.2.1.8" evidence="3"/>
<evidence type="ECO:0000259" key="11">
    <source>
        <dbReference type="PROSITE" id="PS50198"/>
    </source>
</evidence>